<dbReference type="EMBL" id="ASGZ01000034">
    <property type="protein sequence ID" value="ESP88099.1"/>
    <property type="molecule type" value="Genomic_DNA"/>
</dbReference>
<accession>V4HJK5</accession>
<feature type="region of interest" description="Disordered" evidence="1">
    <location>
        <begin position="35"/>
        <end position="54"/>
    </location>
</feature>
<dbReference type="RefSeq" id="WP_023394668.1">
    <property type="nucleotide sequence ID" value="NZ_ASGZ01000034.1"/>
</dbReference>
<evidence type="ECO:0000313" key="3">
    <source>
        <dbReference type="Proteomes" id="UP000017840"/>
    </source>
</evidence>
<dbReference type="Proteomes" id="UP000017840">
    <property type="component" value="Unassembled WGS sequence"/>
</dbReference>
<name>V4HJK5_9EURY</name>
<organism evidence="2 3">
    <name type="scientific">Candidatus Halobonum tyrrellensis G22</name>
    <dbReference type="NCBI Taxonomy" id="1324957"/>
    <lineage>
        <taxon>Archaea</taxon>
        <taxon>Methanobacteriati</taxon>
        <taxon>Methanobacteriota</taxon>
        <taxon>Stenosarchaea group</taxon>
        <taxon>Halobacteria</taxon>
        <taxon>Halobacteriales</taxon>
        <taxon>Haloferacaceae</taxon>
        <taxon>Candidatus Halobonum</taxon>
    </lineage>
</organism>
<evidence type="ECO:0000313" key="2">
    <source>
        <dbReference type="EMBL" id="ESP88099.1"/>
    </source>
</evidence>
<dbReference type="OrthoDB" id="205151at2157"/>
<dbReference type="AlphaFoldDB" id="V4HJK5"/>
<gene>
    <name evidence="2" type="ORF">K933_10427</name>
</gene>
<proteinExistence type="predicted"/>
<sequence>MRYPDGACQNCGERLYATADGGTFCPNCGNHHDAVAEERSGGESDPSEAVAEAS</sequence>
<protein>
    <submittedName>
        <fullName evidence="2">Uncharacterized protein</fullName>
    </submittedName>
</protein>
<evidence type="ECO:0000256" key="1">
    <source>
        <dbReference type="SAM" id="MobiDB-lite"/>
    </source>
</evidence>
<reference evidence="2 3" key="1">
    <citation type="journal article" date="2013" name="Genome Announc.">
        <title>Draft Genome Sequence of 'Candidatus Halobonum tyrrellensis' Strain G22, Isolated from the Hypersaline Waters of Lake Tyrrell, Australia.</title>
        <authorList>
            <person name="Ugalde J.A."/>
            <person name="Narasingarao P."/>
            <person name="Kuo S."/>
            <person name="Podell S."/>
            <person name="Allen E.E."/>
        </authorList>
    </citation>
    <scope>NUCLEOTIDE SEQUENCE [LARGE SCALE GENOMIC DNA]</scope>
    <source>
        <strain evidence="2 3">G22</strain>
    </source>
</reference>
<comment type="caution">
    <text evidence="2">The sequence shown here is derived from an EMBL/GenBank/DDBJ whole genome shotgun (WGS) entry which is preliminary data.</text>
</comment>
<keyword evidence="3" id="KW-1185">Reference proteome</keyword>